<organism evidence="3 4">
    <name type="scientific">Thamnocephalis sphaerospora</name>
    <dbReference type="NCBI Taxonomy" id="78915"/>
    <lineage>
        <taxon>Eukaryota</taxon>
        <taxon>Fungi</taxon>
        <taxon>Fungi incertae sedis</taxon>
        <taxon>Zoopagomycota</taxon>
        <taxon>Zoopagomycotina</taxon>
        <taxon>Zoopagomycetes</taxon>
        <taxon>Zoopagales</taxon>
        <taxon>Sigmoideomycetaceae</taxon>
        <taxon>Thamnocephalis</taxon>
    </lineage>
</organism>
<dbReference type="GO" id="GO:0046872">
    <property type="term" value="F:metal ion binding"/>
    <property type="evidence" value="ECO:0007669"/>
    <property type="project" value="UniProtKB-KW"/>
</dbReference>
<dbReference type="Pfam" id="PF14226">
    <property type="entry name" value="DIOX_N"/>
    <property type="match status" value="1"/>
</dbReference>
<gene>
    <name evidence="3" type="ORF">THASP1DRAFT_17344</name>
</gene>
<keyword evidence="4" id="KW-1185">Reference proteome</keyword>
<dbReference type="InterPro" id="IPR005123">
    <property type="entry name" value="Oxoglu/Fe-dep_dioxygenase_dom"/>
</dbReference>
<dbReference type="PRINTS" id="PR00682">
    <property type="entry name" value="IPNSYNTHASE"/>
</dbReference>
<dbReference type="Pfam" id="PF03171">
    <property type="entry name" value="2OG-FeII_Oxy"/>
    <property type="match status" value="1"/>
</dbReference>
<keyword evidence="1" id="KW-0479">Metal-binding</keyword>
<dbReference type="PANTHER" id="PTHR47990">
    <property type="entry name" value="2-OXOGLUTARATE (2OG) AND FE(II)-DEPENDENT OXYGENASE SUPERFAMILY PROTEIN-RELATED"/>
    <property type="match status" value="1"/>
</dbReference>
<dbReference type="Gene3D" id="2.60.120.330">
    <property type="entry name" value="B-lactam Antibiotic, Isopenicillin N Synthase, Chain"/>
    <property type="match status" value="1"/>
</dbReference>
<protein>
    <recommendedName>
        <fullName evidence="2">Fe2OG dioxygenase domain-containing protein</fullName>
    </recommendedName>
</protein>
<dbReference type="EMBL" id="KZ992745">
    <property type="protein sequence ID" value="RKP07252.1"/>
    <property type="molecule type" value="Genomic_DNA"/>
</dbReference>
<keyword evidence="1" id="KW-0408">Iron</keyword>
<sequence>MTLINLPVIDFGAYCDPNSTAAQRQAVEQAIDKACRHLGIFCLSNHGVPQELCNQMRDLVRQFYRLPLEEKLKHQVPTSQLRGYLNFGDEYTEGVELRYETFGFYPPVNGFSNGLAPDIDPASPEARLPTAPDALGGQNSWPNDAFRAQVEEYVEHVVLLKNRVYASIAASLGISDASRDRFANTIPAVGLNGYQGLTEEDMAKGGINLPEHEDPGLVTHTNVYCTQDTDSISLQVQNHDGKWYDVKPVPNTFVVNVGTILKRWTGGQYHAPLHRVIHRSEKPRVSVVVFVDPSFETSVEPLQEFVPAEEDSAKQAPENYGSFILGLLGGVESKY</sequence>
<keyword evidence="1" id="KW-0560">Oxidoreductase</keyword>
<proteinExistence type="inferred from homology"/>
<dbReference type="InterPro" id="IPR027443">
    <property type="entry name" value="IPNS-like_sf"/>
</dbReference>
<dbReference type="InterPro" id="IPR026992">
    <property type="entry name" value="DIOX_N"/>
</dbReference>
<name>A0A4P9XN53_9FUNG</name>
<accession>A0A4P9XN53</accession>
<dbReference type="InterPro" id="IPR044861">
    <property type="entry name" value="IPNS-like_FE2OG_OXY"/>
</dbReference>
<evidence type="ECO:0000259" key="2">
    <source>
        <dbReference type="PROSITE" id="PS51471"/>
    </source>
</evidence>
<dbReference type="STRING" id="78915.A0A4P9XN53"/>
<evidence type="ECO:0000313" key="4">
    <source>
        <dbReference type="Proteomes" id="UP000271241"/>
    </source>
</evidence>
<feature type="domain" description="Fe2OG dioxygenase" evidence="2">
    <location>
        <begin position="185"/>
        <end position="293"/>
    </location>
</feature>
<dbReference type="SUPFAM" id="SSF51197">
    <property type="entry name" value="Clavaminate synthase-like"/>
    <property type="match status" value="1"/>
</dbReference>
<dbReference type="PROSITE" id="PS51471">
    <property type="entry name" value="FE2OG_OXY"/>
    <property type="match status" value="1"/>
</dbReference>
<dbReference type="GO" id="GO:0016491">
    <property type="term" value="F:oxidoreductase activity"/>
    <property type="evidence" value="ECO:0007669"/>
    <property type="project" value="UniProtKB-KW"/>
</dbReference>
<dbReference type="AlphaFoldDB" id="A0A4P9XN53"/>
<dbReference type="OrthoDB" id="288590at2759"/>
<evidence type="ECO:0000256" key="1">
    <source>
        <dbReference type="RuleBase" id="RU003682"/>
    </source>
</evidence>
<dbReference type="InterPro" id="IPR050231">
    <property type="entry name" value="Iron_ascorbate_oxido_reductase"/>
</dbReference>
<evidence type="ECO:0000313" key="3">
    <source>
        <dbReference type="EMBL" id="RKP07252.1"/>
    </source>
</evidence>
<comment type="similarity">
    <text evidence="1">Belongs to the iron/ascorbate-dependent oxidoreductase family.</text>
</comment>
<reference evidence="4" key="1">
    <citation type="journal article" date="2018" name="Nat. Microbiol.">
        <title>Leveraging single-cell genomics to expand the fungal tree of life.</title>
        <authorList>
            <person name="Ahrendt S.R."/>
            <person name="Quandt C.A."/>
            <person name="Ciobanu D."/>
            <person name="Clum A."/>
            <person name="Salamov A."/>
            <person name="Andreopoulos B."/>
            <person name="Cheng J.F."/>
            <person name="Woyke T."/>
            <person name="Pelin A."/>
            <person name="Henrissat B."/>
            <person name="Reynolds N.K."/>
            <person name="Benny G.L."/>
            <person name="Smith M.E."/>
            <person name="James T.Y."/>
            <person name="Grigoriev I.V."/>
        </authorList>
    </citation>
    <scope>NUCLEOTIDE SEQUENCE [LARGE SCALE GENOMIC DNA]</scope>
    <source>
        <strain evidence="4">RSA 1356</strain>
    </source>
</reference>
<dbReference type="Proteomes" id="UP000271241">
    <property type="component" value="Unassembled WGS sequence"/>
</dbReference>